<accession>A0A1L5BQG1</accession>
<dbReference type="KEGG" id="sinb:SIDU_11045"/>
<evidence type="ECO:0008006" key="4">
    <source>
        <dbReference type="Google" id="ProtNLM"/>
    </source>
</evidence>
<keyword evidence="1" id="KW-0732">Signal</keyword>
<evidence type="ECO:0000256" key="1">
    <source>
        <dbReference type="SAM" id="SignalP"/>
    </source>
</evidence>
<dbReference type="EMBL" id="CP013070">
    <property type="protein sequence ID" value="APL95002.1"/>
    <property type="molecule type" value="Genomic_DNA"/>
</dbReference>
<feature type="chain" id="PRO_5009860161" description="C-type lysozyme inhibitor domain-containing protein" evidence="1">
    <location>
        <begin position="29"/>
        <end position="115"/>
    </location>
</feature>
<protein>
    <recommendedName>
        <fullName evidence="4">C-type lysozyme inhibitor domain-containing protein</fullName>
    </recommendedName>
</protein>
<evidence type="ECO:0000313" key="2">
    <source>
        <dbReference type="EMBL" id="APL95002.1"/>
    </source>
</evidence>
<dbReference type="Proteomes" id="UP000004550">
    <property type="component" value="Chromosome"/>
</dbReference>
<evidence type="ECO:0000313" key="3">
    <source>
        <dbReference type="Proteomes" id="UP000004550"/>
    </source>
</evidence>
<name>A0A1L5BQG1_SPHIB</name>
<gene>
    <name evidence="2" type="ORF">SIDU_11045</name>
</gene>
<proteinExistence type="predicted"/>
<organism evidence="2 3">
    <name type="scientific">Sphingobium indicum (strain DSM 16412 / CCM 7286 / MTCC 6364 / B90A)</name>
    <dbReference type="NCBI Taxonomy" id="861109"/>
    <lineage>
        <taxon>Bacteria</taxon>
        <taxon>Pseudomonadati</taxon>
        <taxon>Pseudomonadota</taxon>
        <taxon>Alphaproteobacteria</taxon>
        <taxon>Sphingomonadales</taxon>
        <taxon>Sphingomonadaceae</taxon>
        <taxon>Sphingobium</taxon>
    </lineage>
</organism>
<reference evidence="2 3" key="1">
    <citation type="journal article" date="2012" name="J. Bacteriol.">
        <title>Genome sequence of Sphingobium indicum B90A, a hexachlorocyclohexane-degrading bacterium.</title>
        <authorList>
            <person name="Anand S."/>
            <person name="Sangwan N."/>
            <person name="Lata P."/>
            <person name="Kaur J."/>
            <person name="Dua A."/>
            <person name="Singh A.K."/>
            <person name="Verma M."/>
            <person name="Kaur J."/>
            <person name="Khurana J.P."/>
            <person name="Khurana P."/>
            <person name="Mathur S."/>
            <person name="Lal R."/>
        </authorList>
    </citation>
    <scope>NUCLEOTIDE SEQUENCE [LARGE SCALE GENOMIC DNA]</scope>
    <source>
        <strain evidence="3">DSM 16412 / CCM 7286 / MTCC 6364 / B90A</strain>
    </source>
</reference>
<feature type="signal peptide" evidence="1">
    <location>
        <begin position="1"/>
        <end position="28"/>
    </location>
</feature>
<dbReference type="AlphaFoldDB" id="A0A1L5BQG1"/>
<dbReference type="RefSeq" id="WP_007686423.1">
    <property type="nucleotide sequence ID" value="NZ_CP013070.1"/>
</dbReference>
<sequence>MTCRSFFGALMPAAALWAAAATPAPAGAQGPATDMEVRCAAGRRFFLRADADRATIVWKDGQLTLERGALPLGLYYRSPRAALIIDGDYVSFVPRGDRNWRDCRLLPRTDAVERD</sequence>